<dbReference type="Pfam" id="PF04043">
    <property type="entry name" value="PMEI"/>
    <property type="match status" value="1"/>
</dbReference>
<dbReference type="CDD" id="cd15798">
    <property type="entry name" value="PMEI-like_3"/>
    <property type="match status" value="1"/>
</dbReference>
<accession>W1P2M7</accession>
<dbReference type="HOGENOM" id="CLU_033761_0_2_1"/>
<dbReference type="EMBL" id="KI394767">
    <property type="protein sequence ID" value="ERN01185.1"/>
    <property type="molecule type" value="Genomic_DNA"/>
</dbReference>
<dbReference type="NCBIfam" id="TIGR01614">
    <property type="entry name" value="PME_inhib"/>
    <property type="match status" value="1"/>
</dbReference>
<dbReference type="GO" id="GO:0009827">
    <property type="term" value="P:plant-type cell wall modification"/>
    <property type="evidence" value="ECO:0000318"/>
    <property type="project" value="GO_Central"/>
</dbReference>
<dbReference type="Gene3D" id="1.20.140.40">
    <property type="entry name" value="Invertase/pectin methylesterase inhibitor family protein"/>
    <property type="match status" value="1"/>
</dbReference>
<dbReference type="InterPro" id="IPR051955">
    <property type="entry name" value="PME_Inhibitor"/>
</dbReference>
<evidence type="ECO:0000313" key="4">
    <source>
        <dbReference type="EMBL" id="ERN01185.1"/>
    </source>
</evidence>
<sequence>MARPPFSTRLLLLLLLLCIAPLLLLTSASSDQQRPSQQQLAAATSFIRASCRTTRYPALCVSSLSAYAPAIRTSPRQLAHAALSVSLTRAKSTSSFVAKLGTTRGLRAREAGAIRDCVENMGDSVDEIKRSLGEMGRVGGGTFQWRMSNVQTWVSAALTNENTCVDGFQGVDGSTKSAVKARIQNVAQVTSNALALVNCLAAPAP</sequence>
<dbReference type="GO" id="GO:0004857">
    <property type="term" value="F:enzyme inhibitor activity"/>
    <property type="evidence" value="ECO:0000318"/>
    <property type="project" value="GO_Central"/>
</dbReference>
<dbReference type="InterPro" id="IPR035513">
    <property type="entry name" value="Invertase/methylesterase_inhib"/>
</dbReference>
<dbReference type="KEGG" id="atr:18429266"/>
<gene>
    <name evidence="4" type="ORF">AMTR_s00002p00229990</name>
</gene>
<reference evidence="5" key="1">
    <citation type="journal article" date="2013" name="Science">
        <title>The Amborella genome and the evolution of flowering plants.</title>
        <authorList>
            <consortium name="Amborella Genome Project"/>
        </authorList>
    </citation>
    <scope>NUCLEOTIDE SEQUENCE [LARGE SCALE GENOMIC DNA]</scope>
</reference>
<dbReference type="PANTHER" id="PTHR31080">
    <property type="entry name" value="PECTINESTERASE INHIBITOR-LIKE"/>
    <property type="match status" value="1"/>
</dbReference>
<organism evidence="4 5">
    <name type="scientific">Amborella trichopoda</name>
    <dbReference type="NCBI Taxonomy" id="13333"/>
    <lineage>
        <taxon>Eukaryota</taxon>
        <taxon>Viridiplantae</taxon>
        <taxon>Streptophyta</taxon>
        <taxon>Embryophyta</taxon>
        <taxon>Tracheophyta</taxon>
        <taxon>Spermatophyta</taxon>
        <taxon>Magnoliopsida</taxon>
        <taxon>Amborellales</taxon>
        <taxon>Amborellaceae</taxon>
        <taxon>Amborella</taxon>
    </lineage>
</organism>
<evidence type="ECO:0000256" key="2">
    <source>
        <dbReference type="SAM" id="SignalP"/>
    </source>
</evidence>
<dbReference type="SMART" id="SM00856">
    <property type="entry name" value="PMEI"/>
    <property type="match status" value="1"/>
</dbReference>
<dbReference type="Gramene" id="ERN01185">
    <property type="protein sequence ID" value="ERN01185"/>
    <property type="gene ID" value="AMTR_s00002p00229990"/>
</dbReference>
<evidence type="ECO:0000259" key="3">
    <source>
        <dbReference type="SMART" id="SM00856"/>
    </source>
</evidence>
<dbReference type="PANTHER" id="PTHR31080:SF87">
    <property type="entry name" value="PECTINESTERASE INHIBITOR 7"/>
    <property type="match status" value="1"/>
</dbReference>
<proteinExistence type="predicted"/>
<evidence type="ECO:0000313" key="5">
    <source>
        <dbReference type="Proteomes" id="UP000017836"/>
    </source>
</evidence>
<feature type="chain" id="PRO_5004807025" description="Pectinesterase inhibitor domain-containing protein" evidence="2">
    <location>
        <begin position="29"/>
        <end position="205"/>
    </location>
</feature>
<dbReference type="AlphaFoldDB" id="W1P2M7"/>
<dbReference type="InterPro" id="IPR006501">
    <property type="entry name" value="Pectinesterase_inhib_dom"/>
</dbReference>
<evidence type="ECO:0000256" key="1">
    <source>
        <dbReference type="ARBA" id="ARBA00022729"/>
    </source>
</evidence>
<dbReference type="eggNOG" id="ENOG502QXIN">
    <property type="taxonomic scope" value="Eukaryota"/>
</dbReference>
<dbReference type="GO" id="GO:0046910">
    <property type="term" value="F:pectinesterase inhibitor activity"/>
    <property type="evidence" value="ECO:0007669"/>
    <property type="project" value="UniProtKB-ARBA"/>
</dbReference>
<feature type="signal peptide" evidence="2">
    <location>
        <begin position="1"/>
        <end position="28"/>
    </location>
</feature>
<dbReference type="OMA" id="QYPSVCV"/>
<dbReference type="SUPFAM" id="SSF101148">
    <property type="entry name" value="Plant invertase/pectin methylesterase inhibitor"/>
    <property type="match status" value="1"/>
</dbReference>
<protein>
    <recommendedName>
        <fullName evidence="3">Pectinesterase inhibitor domain-containing protein</fullName>
    </recommendedName>
</protein>
<dbReference type="GO" id="GO:0009505">
    <property type="term" value="C:plant-type cell wall"/>
    <property type="evidence" value="ECO:0000318"/>
    <property type="project" value="GO_Central"/>
</dbReference>
<dbReference type="Proteomes" id="UP000017836">
    <property type="component" value="Unassembled WGS sequence"/>
</dbReference>
<dbReference type="OrthoDB" id="1430376at2759"/>
<dbReference type="FunFam" id="1.20.140.40:FF:000005">
    <property type="entry name" value="Pectin methylesterase inhibitor 1"/>
    <property type="match status" value="1"/>
</dbReference>
<keyword evidence="1 2" id="KW-0732">Signal</keyword>
<name>W1P2M7_AMBTC</name>
<feature type="domain" description="Pectinesterase inhibitor" evidence="3">
    <location>
        <begin position="42"/>
        <end position="196"/>
    </location>
</feature>
<keyword evidence="5" id="KW-1185">Reference proteome</keyword>